<keyword evidence="1" id="KW-0255">Endonuclease</keyword>
<accession>A0ABT7JCF5</accession>
<evidence type="ECO:0000313" key="2">
    <source>
        <dbReference type="EMBL" id="MDL2342714.1"/>
    </source>
</evidence>
<evidence type="ECO:0000313" key="3">
    <source>
        <dbReference type="Proteomes" id="UP001302059"/>
    </source>
</evidence>
<gene>
    <name evidence="2" type="ORF">QOL99_00980</name>
</gene>
<protein>
    <recommendedName>
        <fullName evidence="1">mRNA interferase</fullName>
        <ecNumber evidence="1">3.1.-.-</ecNumber>
    </recommendedName>
</protein>
<dbReference type="PIRSF" id="PIRSF033490">
    <property type="entry name" value="MazF"/>
    <property type="match status" value="1"/>
</dbReference>
<proteinExistence type="inferred from homology"/>
<dbReference type="Pfam" id="PF02452">
    <property type="entry name" value="PemK_toxin"/>
    <property type="match status" value="1"/>
</dbReference>
<dbReference type="Gene3D" id="2.30.30.110">
    <property type="match status" value="1"/>
</dbReference>
<keyword evidence="1 2" id="KW-0378">Hydrolase</keyword>
<dbReference type="EC" id="3.1.-.-" evidence="1"/>
<evidence type="ECO:0000256" key="1">
    <source>
        <dbReference type="PIRNR" id="PIRNR033490"/>
    </source>
</evidence>
<dbReference type="PANTHER" id="PTHR33988">
    <property type="entry name" value="ENDORIBONUCLEASE MAZF-RELATED"/>
    <property type="match status" value="1"/>
</dbReference>
<comment type="function">
    <text evidence="1">Toxic component of a type II toxin-antitoxin (TA) system.</text>
</comment>
<dbReference type="InterPro" id="IPR003477">
    <property type="entry name" value="PemK-like"/>
</dbReference>
<dbReference type="PANTHER" id="PTHR33988:SF1">
    <property type="entry name" value="ENDORIBONUCLEASE MAZF7-RELATED"/>
    <property type="match status" value="1"/>
</dbReference>
<name>A0ABT7JCF5_9DEIO</name>
<organism evidence="2 3">
    <name type="scientific">Deinococcus rhizophilus</name>
    <dbReference type="NCBI Taxonomy" id="3049544"/>
    <lineage>
        <taxon>Bacteria</taxon>
        <taxon>Thermotogati</taxon>
        <taxon>Deinococcota</taxon>
        <taxon>Deinococci</taxon>
        <taxon>Deinococcales</taxon>
        <taxon>Deinococcaceae</taxon>
        <taxon>Deinococcus</taxon>
    </lineage>
</organism>
<dbReference type="GO" id="GO:0016787">
    <property type="term" value="F:hydrolase activity"/>
    <property type="evidence" value="ECO:0007669"/>
    <property type="project" value="UniProtKB-KW"/>
</dbReference>
<keyword evidence="3" id="KW-1185">Reference proteome</keyword>
<dbReference type="EMBL" id="JASNGB010000003">
    <property type="protein sequence ID" value="MDL2342714.1"/>
    <property type="molecule type" value="Genomic_DNA"/>
</dbReference>
<dbReference type="RefSeq" id="WP_285520744.1">
    <property type="nucleotide sequence ID" value="NZ_JASNGB010000003.1"/>
</dbReference>
<sequence>MSQSSLPLQRGDLVLVNLDPAVGSEANKTRPAVVVSNDHANLTSPVVTVIPITSNTARVYSFQVYLPQEESGLDHDSKAQAEQMRSLDRRRVRGSLGQLPAEAMRRLDAALRLHLTLT</sequence>
<dbReference type="SUPFAM" id="SSF50118">
    <property type="entry name" value="Cell growth inhibitor/plasmid maintenance toxic component"/>
    <property type="match status" value="1"/>
</dbReference>
<reference evidence="2 3" key="1">
    <citation type="submission" date="2023-05" db="EMBL/GenBank/DDBJ databases">
        <authorList>
            <person name="Gao F."/>
        </authorList>
    </citation>
    <scope>NUCLEOTIDE SEQUENCE [LARGE SCALE GENOMIC DNA]</scope>
    <source>
        <strain evidence="2 3">MIMF12</strain>
    </source>
</reference>
<dbReference type="InterPro" id="IPR011067">
    <property type="entry name" value="Plasmid_toxin/cell-grow_inhib"/>
</dbReference>
<comment type="similarity">
    <text evidence="1">Belongs to the PemK/MazF family.</text>
</comment>
<dbReference type="Proteomes" id="UP001302059">
    <property type="component" value="Unassembled WGS sequence"/>
</dbReference>
<comment type="caution">
    <text evidence="2">The sequence shown here is derived from an EMBL/GenBank/DDBJ whole genome shotgun (WGS) entry which is preliminary data.</text>
</comment>
<keyword evidence="1" id="KW-0540">Nuclease</keyword>